<protein>
    <submittedName>
        <fullName evidence="2">Uncharacterized protein</fullName>
    </submittedName>
</protein>
<gene>
    <name evidence="2" type="ORF">BECKTUN1418D_GA0071000_11131</name>
</gene>
<evidence type="ECO:0000256" key="1">
    <source>
        <dbReference type="SAM" id="MobiDB-lite"/>
    </source>
</evidence>
<accession>A0A451A1V3</accession>
<name>A0A451A1V3_9GAMM</name>
<feature type="region of interest" description="Disordered" evidence="1">
    <location>
        <begin position="1"/>
        <end position="26"/>
    </location>
</feature>
<dbReference type="EMBL" id="CAADFX010000113">
    <property type="protein sequence ID" value="VFK60023.1"/>
    <property type="molecule type" value="Genomic_DNA"/>
</dbReference>
<reference evidence="2" key="1">
    <citation type="submission" date="2019-02" db="EMBL/GenBank/DDBJ databases">
        <authorList>
            <person name="Gruber-Vodicka R. H."/>
            <person name="Seah K. B. B."/>
        </authorList>
    </citation>
    <scope>NUCLEOTIDE SEQUENCE</scope>
    <source>
        <strain evidence="2">BECK_BY1</strain>
    </source>
</reference>
<proteinExistence type="predicted"/>
<dbReference type="AlphaFoldDB" id="A0A451A1V3"/>
<organism evidence="2">
    <name type="scientific">Candidatus Kentrum sp. TUN</name>
    <dbReference type="NCBI Taxonomy" id="2126343"/>
    <lineage>
        <taxon>Bacteria</taxon>
        <taxon>Pseudomonadati</taxon>
        <taxon>Pseudomonadota</taxon>
        <taxon>Gammaproteobacteria</taxon>
        <taxon>Candidatus Kentrum</taxon>
    </lineage>
</organism>
<evidence type="ECO:0000313" key="2">
    <source>
        <dbReference type="EMBL" id="VFK60023.1"/>
    </source>
</evidence>
<sequence>MVRKVLGSQRANGQSLAGRGVMGVDDAPEQGKQSFVLETAGELPHEYFMVDASEVGADIDLRKPGKTMRMVCGAKNRRQGFLSKTTGVSIVQFFGGSDNGIILFQASAIQKDRCLLF</sequence>